<dbReference type="Pfam" id="PF00497">
    <property type="entry name" value="SBP_bac_3"/>
    <property type="match status" value="1"/>
</dbReference>
<dbReference type="Gene3D" id="3.40.190.10">
    <property type="entry name" value="Periplasmic binding protein-like II"/>
    <property type="match status" value="2"/>
</dbReference>
<protein>
    <submittedName>
        <fullName evidence="3">Transporter substrate-binding domain-containing protein</fullName>
    </submittedName>
</protein>
<dbReference type="EMBL" id="JAJITD010000012">
    <property type="protein sequence ID" value="MCC8395585.1"/>
    <property type="molecule type" value="Genomic_DNA"/>
</dbReference>
<dbReference type="PANTHER" id="PTHR35936">
    <property type="entry name" value="MEMBRANE-BOUND LYTIC MUREIN TRANSGLYCOSYLASE F"/>
    <property type="match status" value="1"/>
</dbReference>
<dbReference type="SMART" id="SM00062">
    <property type="entry name" value="PBPb"/>
    <property type="match status" value="1"/>
</dbReference>
<dbReference type="Proteomes" id="UP001431019">
    <property type="component" value="Unassembled WGS sequence"/>
</dbReference>
<gene>
    <name evidence="3" type="ORF">LJ656_23680</name>
</gene>
<keyword evidence="1" id="KW-0732">Signal</keyword>
<dbReference type="PANTHER" id="PTHR35936:SF17">
    <property type="entry name" value="ARGININE-BINDING EXTRACELLULAR PROTEIN ARTP"/>
    <property type="match status" value="1"/>
</dbReference>
<dbReference type="InterPro" id="IPR001638">
    <property type="entry name" value="Solute-binding_3/MltF_N"/>
</dbReference>
<dbReference type="RefSeq" id="WP_230511940.1">
    <property type="nucleotide sequence ID" value="NZ_JAJITD010000012.1"/>
</dbReference>
<feature type="domain" description="Solute-binding protein family 3/N-terminal" evidence="2">
    <location>
        <begin position="2"/>
        <end position="234"/>
    </location>
</feature>
<keyword evidence="4" id="KW-1185">Reference proteome</keyword>
<dbReference type="SUPFAM" id="SSF53850">
    <property type="entry name" value="Periplasmic binding protein-like II"/>
    <property type="match status" value="1"/>
</dbReference>
<evidence type="ECO:0000256" key="1">
    <source>
        <dbReference type="ARBA" id="ARBA00022729"/>
    </source>
</evidence>
<evidence type="ECO:0000313" key="4">
    <source>
        <dbReference type="Proteomes" id="UP001431019"/>
    </source>
</evidence>
<evidence type="ECO:0000313" key="3">
    <source>
        <dbReference type="EMBL" id="MCC8395585.1"/>
    </source>
</evidence>
<name>A0ABS8K0B0_9BURK</name>
<comment type="caution">
    <text evidence="3">The sequence shown here is derived from an EMBL/GenBank/DDBJ whole genome shotgun (WGS) entry which is preliminary data.</text>
</comment>
<accession>A0ABS8K0B0</accession>
<evidence type="ECO:0000259" key="2">
    <source>
        <dbReference type="SMART" id="SM00062"/>
    </source>
</evidence>
<reference evidence="3 4" key="1">
    <citation type="submission" date="2021-11" db="EMBL/GenBank/DDBJ databases">
        <authorList>
            <person name="Oh E.-T."/>
            <person name="Kim S.-B."/>
        </authorList>
    </citation>
    <scope>NUCLEOTIDE SEQUENCE [LARGE SCALE GENOMIC DNA]</scope>
    <source>
        <strain evidence="3 4">MMS20-SJTR3</strain>
    </source>
</reference>
<sequence>MKVTIAYIEEPPFGWTTADRIATGADIELAEVVLRAIGITRIEHRLTTFSELLPGVEAGRWDVNVPLFVTPERANRVAFSVPVWAVGDGFLVRAGNPKALNSYASLAKRDDARLGIIASQVQHDSARASGVSEDQIEIFEHQADAIDALRSGAIDAYASTALGNRILADRIGGSVLEAAEHKPGTNRQQRELPFGAFSFNRGNSALLNAVNAQLRSYLGSPDHRARMAKFGLTRNEIDPVLAR</sequence>
<organism evidence="3 4">
    <name type="scientific">Paraburkholderia sejongensis</name>
    <dbReference type="NCBI Taxonomy" id="2886946"/>
    <lineage>
        <taxon>Bacteria</taxon>
        <taxon>Pseudomonadati</taxon>
        <taxon>Pseudomonadota</taxon>
        <taxon>Betaproteobacteria</taxon>
        <taxon>Burkholderiales</taxon>
        <taxon>Burkholderiaceae</taxon>
        <taxon>Paraburkholderia</taxon>
    </lineage>
</organism>
<proteinExistence type="predicted"/>